<protein>
    <submittedName>
        <fullName evidence="1">DUF2255 domain-containing protein</fullName>
    </submittedName>
</protein>
<gene>
    <name evidence="1" type="ORF">C6P99_19610</name>
</gene>
<accession>A0AB37ARQ4</accession>
<name>A0AB37ARQ4_9BURK</name>
<dbReference type="EMBL" id="PVFR01000058">
    <property type="protein sequence ID" value="PRE45498.1"/>
    <property type="molecule type" value="Genomic_DNA"/>
</dbReference>
<comment type="caution">
    <text evidence="1">The sequence shown here is derived from an EMBL/GenBank/DDBJ whole genome shotgun (WGS) entry which is preliminary data.</text>
</comment>
<organism evidence="1 2">
    <name type="scientific">Burkholderia multivorans</name>
    <dbReference type="NCBI Taxonomy" id="87883"/>
    <lineage>
        <taxon>Bacteria</taxon>
        <taxon>Pseudomonadati</taxon>
        <taxon>Pseudomonadota</taxon>
        <taxon>Betaproteobacteria</taxon>
        <taxon>Burkholderiales</taxon>
        <taxon>Burkholderiaceae</taxon>
        <taxon>Burkholderia</taxon>
        <taxon>Burkholderia cepacia complex</taxon>
    </lineage>
</organism>
<dbReference type="AlphaFoldDB" id="A0AB37ARQ4"/>
<proteinExistence type="predicted"/>
<dbReference type="Proteomes" id="UP000237811">
    <property type="component" value="Unassembled WGS sequence"/>
</dbReference>
<sequence>MSSVEQRPPFQELGMWQKDQLDRIVKADDLRISPFRDDRKTYGTPTWIWCVQVGGELYVRGYNGTASRWYQAAVKQRAGRISAAGSVIDVSFEPVSGQVNDGIDEAYKAKYHASPYLRPMISDRARAATVKVVPRDVSTGETGQAIPGLLSQNSSEGTSL</sequence>
<evidence type="ECO:0000313" key="1">
    <source>
        <dbReference type="EMBL" id="PRE45498.1"/>
    </source>
</evidence>
<evidence type="ECO:0000313" key="2">
    <source>
        <dbReference type="Proteomes" id="UP000237811"/>
    </source>
</evidence>
<reference evidence="1 2" key="1">
    <citation type="submission" date="2018-03" db="EMBL/GenBank/DDBJ databases">
        <authorList>
            <person name="Nguyen K."/>
            <person name="Fouts D."/>
            <person name="Sutton G."/>
        </authorList>
    </citation>
    <scope>NUCLEOTIDE SEQUENCE [LARGE SCALE GENOMIC DNA]</scope>
    <source>
        <strain evidence="1 2">AU14328</strain>
    </source>
</reference>
<dbReference type="InterPro" id="IPR016888">
    <property type="entry name" value="UCP028498"/>
</dbReference>
<dbReference type="Pfam" id="PF10012">
    <property type="entry name" value="DUF2255"/>
    <property type="match status" value="1"/>
</dbReference>